<organism evidence="1">
    <name type="scientific">marine metagenome</name>
    <dbReference type="NCBI Taxonomy" id="408172"/>
    <lineage>
        <taxon>unclassified sequences</taxon>
        <taxon>metagenomes</taxon>
        <taxon>ecological metagenomes</taxon>
    </lineage>
</organism>
<dbReference type="AlphaFoldDB" id="A0A382GF60"/>
<accession>A0A382GF60</accession>
<proteinExistence type="predicted"/>
<protein>
    <submittedName>
        <fullName evidence="1">Uncharacterized protein</fullName>
    </submittedName>
</protein>
<name>A0A382GF60_9ZZZZ</name>
<feature type="non-terminal residue" evidence="1">
    <location>
        <position position="1"/>
    </location>
</feature>
<gene>
    <name evidence="1" type="ORF">METZ01_LOCUS225685</name>
</gene>
<reference evidence="1" key="1">
    <citation type="submission" date="2018-05" db="EMBL/GenBank/DDBJ databases">
        <authorList>
            <person name="Lanie J.A."/>
            <person name="Ng W.-L."/>
            <person name="Kazmierczak K.M."/>
            <person name="Andrzejewski T.M."/>
            <person name="Davidsen T.M."/>
            <person name="Wayne K.J."/>
            <person name="Tettelin H."/>
            <person name="Glass J.I."/>
            <person name="Rusch D."/>
            <person name="Podicherti R."/>
            <person name="Tsui H.-C.T."/>
            <person name="Winkler M.E."/>
        </authorList>
    </citation>
    <scope>NUCLEOTIDE SEQUENCE</scope>
</reference>
<evidence type="ECO:0000313" key="1">
    <source>
        <dbReference type="EMBL" id="SVB72831.1"/>
    </source>
</evidence>
<sequence length="273" mass="31404">VANERVFVVKFPISLYGVYQYGMLKNGTLKMLSCEKTVIVFLLCLLVMLFSCGDESSNNALDSITKENLSLPKLGLHGSEYRNQRYLFKLLDLPANNWTIREISNKNTIDAFLDWEEIFGFKVEVNEMDSLLLMEPVIESDFVYQLVDVLENKIPHILIWIEKQTVSDINTPKDYVEGLLETIEFLNEVGALKKNALEVTDQGKILSADRVGGYYYDIIADDGRHSKASLFMRSTSNTFYIYHYDLWAPDQASYEKYLQTFNQMLSTLAFNTQ</sequence>
<dbReference type="EMBL" id="UINC01054752">
    <property type="protein sequence ID" value="SVB72831.1"/>
    <property type="molecule type" value="Genomic_DNA"/>
</dbReference>